<evidence type="ECO:0000313" key="1">
    <source>
        <dbReference type="EMBL" id="KAK2138820.1"/>
    </source>
</evidence>
<comment type="caution">
    <text evidence="2">The sequence shown here is derived from an EMBL/GenBank/DDBJ whole genome shotgun (WGS) entry which is preliminary data.</text>
</comment>
<dbReference type="EMBL" id="JAODUO010007071">
    <property type="protein sequence ID" value="KAK2138820.1"/>
    <property type="molecule type" value="Genomic_DNA"/>
</dbReference>
<keyword evidence="3" id="KW-1185">Reference proteome</keyword>
<reference evidence="2" key="1">
    <citation type="journal article" date="2023" name="Mol. Biol. Evol.">
        <title>Third-Generation Sequencing Reveals the Adaptive Role of the Epigenome in Three Deep-Sea Polychaetes.</title>
        <authorList>
            <person name="Perez M."/>
            <person name="Aroh O."/>
            <person name="Sun Y."/>
            <person name="Lan Y."/>
            <person name="Juniper S.K."/>
            <person name="Young C.R."/>
            <person name="Angers B."/>
            <person name="Qian P.Y."/>
        </authorList>
    </citation>
    <scope>NUCLEOTIDE SEQUENCE</scope>
    <source>
        <strain evidence="2">R07B-5</strain>
    </source>
</reference>
<dbReference type="EMBL" id="JAODUO010005469">
    <property type="protein sequence ID" value="KAK2140944.1"/>
    <property type="molecule type" value="Genomic_DNA"/>
</dbReference>
<dbReference type="AlphaFoldDB" id="A0AAD9IUI5"/>
<proteinExistence type="predicted"/>
<name>A0AAD9IUI5_RIDPI</name>
<sequence>MHVRMAKVTVIRAMPPGRLANRVRRDSTVGQTANV</sequence>
<accession>A0AAD9IUI5</accession>
<evidence type="ECO:0000313" key="3">
    <source>
        <dbReference type="Proteomes" id="UP001209878"/>
    </source>
</evidence>
<dbReference type="Proteomes" id="UP001209878">
    <property type="component" value="Unassembled WGS sequence"/>
</dbReference>
<evidence type="ECO:0000313" key="2">
    <source>
        <dbReference type="EMBL" id="KAK2140944.1"/>
    </source>
</evidence>
<organism evidence="2 3">
    <name type="scientific">Ridgeia piscesae</name>
    <name type="common">Tubeworm</name>
    <dbReference type="NCBI Taxonomy" id="27915"/>
    <lineage>
        <taxon>Eukaryota</taxon>
        <taxon>Metazoa</taxon>
        <taxon>Spiralia</taxon>
        <taxon>Lophotrochozoa</taxon>
        <taxon>Annelida</taxon>
        <taxon>Polychaeta</taxon>
        <taxon>Sedentaria</taxon>
        <taxon>Canalipalpata</taxon>
        <taxon>Sabellida</taxon>
        <taxon>Siboglinidae</taxon>
        <taxon>Ridgeia</taxon>
    </lineage>
</organism>
<protein>
    <submittedName>
        <fullName evidence="2">Uncharacterized protein</fullName>
    </submittedName>
</protein>
<gene>
    <name evidence="2" type="ORF">NP493_5385g00000</name>
    <name evidence="1" type="ORF">NP493_7078g00000</name>
</gene>